<evidence type="ECO:0000313" key="3">
    <source>
        <dbReference type="EMBL" id="AZI57310.1"/>
    </source>
</evidence>
<dbReference type="InterPro" id="IPR053779">
    <property type="entry name" value="GlpR"/>
</dbReference>
<feature type="compositionally biased region" description="Low complexity" evidence="1">
    <location>
        <begin position="140"/>
        <end position="157"/>
    </location>
</feature>
<dbReference type="EMBL" id="CP034170">
    <property type="protein sequence ID" value="AZI57310.1"/>
    <property type="molecule type" value="Genomic_DNA"/>
</dbReference>
<feature type="region of interest" description="Disordered" evidence="1">
    <location>
        <begin position="137"/>
        <end position="181"/>
    </location>
</feature>
<evidence type="ECO:0008006" key="5">
    <source>
        <dbReference type="Google" id="ProtNLM"/>
    </source>
</evidence>
<name>A0A3G8ZJB6_9ACTN</name>
<keyword evidence="2" id="KW-0472">Membrane</keyword>
<gene>
    <name evidence="3" type="ORF">EH165_03175</name>
</gene>
<dbReference type="AlphaFoldDB" id="A0A3G8ZJB6"/>
<dbReference type="NCBIfam" id="NF045516">
    <property type="entry name" value="GlpR"/>
    <property type="match status" value="1"/>
</dbReference>
<reference evidence="3 4" key="2">
    <citation type="submission" date="2018-12" db="EMBL/GenBank/DDBJ databases">
        <title>Nakamurella antarcticus sp. nov., isolated from Antarctica South Shetland Islands soil.</title>
        <authorList>
            <person name="Peng F."/>
        </authorList>
    </citation>
    <scope>NUCLEOTIDE SEQUENCE [LARGE SCALE GENOMIC DNA]</scope>
    <source>
        <strain evidence="3 4">S14-144</strain>
    </source>
</reference>
<keyword evidence="2" id="KW-1133">Transmembrane helix</keyword>
<evidence type="ECO:0000256" key="2">
    <source>
        <dbReference type="SAM" id="Phobius"/>
    </source>
</evidence>
<evidence type="ECO:0000313" key="4">
    <source>
        <dbReference type="Proteomes" id="UP000268084"/>
    </source>
</evidence>
<proteinExistence type="predicted"/>
<feature type="transmembrane region" description="Helical" evidence="2">
    <location>
        <begin position="6"/>
        <end position="24"/>
    </location>
</feature>
<keyword evidence="2" id="KW-0812">Transmembrane</keyword>
<dbReference type="OrthoDB" id="3696421at2"/>
<dbReference type="RefSeq" id="WP_124797995.1">
    <property type="nucleotide sequence ID" value="NZ_CP034170.1"/>
</dbReference>
<organism evidence="3 4">
    <name type="scientific">Nakamurella antarctica</name>
    <dbReference type="NCBI Taxonomy" id="1902245"/>
    <lineage>
        <taxon>Bacteria</taxon>
        <taxon>Bacillati</taxon>
        <taxon>Actinomycetota</taxon>
        <taxon>Actinomycetes</taxon>
        <taxon>Nakamurellales</taxon>
        <taxon>Nakamurellaceae</taxon>
        <taxon>Nakamurella</taxon>
    </lineage>
</organism>
<dbReference type="Proteomes" id="UP000268084">
    <property type="component" value="Chromosome"/>
</dbReference>
<evidence type="ECO:0000256" key="1">
    <source>
        <dbReference type="SAM" id="MobiDB-lite"/>
    </source>
</evidence>
<reference evidence="3 4" key="1">
    <citation type="submission" date="2018-11" db="EMBL/GenBank/DDBJ databases">
        <authorList>
            <person name="Da X."/>
        </authorList>
    </citation>
    <scope>NUCLEOTIDE SEQUENCE [LARGE SCALE GENOMIC DNA]</scope>
    <source>
        <strain evidence="3 4">S14-144</strain>
    </source>
</reference>
<feature type="transmembrane region" description="Helical" evidence="2">
    <location>
        <begin position="267"/>
        <end position="284"/>
    </location>
</feature>
<feature type="transmembrane region" description="Helical" evidence="2">
    <location>
        <begin position="244"/>
        <end position="261"/>
    </location>
</feature>
<sequence length="381" mass="42244">MTVPQSLLVVGLALAWLIVLVPMISRRSREVNESVEGRGFRVLQRNKAVTGRNRLRRNSFASEINSDAGEPVGSDHPETVAAKYRLTQQTQAERDMAGEFGMAKKNETSEQATAFMNAETHQFARISGDVEFEADKLAPSDSTDSDGSNSDGSNSDDSNSDDSAFDGSAPYSGDPEEEEAVDFETVDADFGDDDPDYHSGTEDFEYDEEAVVSHQTHRRQGRGGFDPEAAEAARRFRYAQRQRVALILLVATVAFTATAIMLSPMLWTGAGVSAVLLALYLTYLRRQVRVEQDVQERRLARMRRARQIRPGRYDGDYTEFDAAHEDAPSYAGVGHGHMVSQVPSPSHDRRGRVVVDLEDDDPGFDDLEYYEPIVYKKASGQ</sequence>
<protein>
    <recommendedName>
        <fullName evidence="5">Transmembrane protein</fullName>
    </recommendedName>
</protein>
<accession>A0A3G8ZJB6</accession>
<keyword evidence="4" id="KW-1185">Reference proteome</keyword>
<dbReference type="KEGG" id="nak:EH165_03175"/>